<evidence type="ECO:0000313" key="1">
    <source>
        <dbReference type="EMBL" id="KRX20141.1"/>
    </source>
</evidence>
<keyword evidence="2" id="KW-1185">Reference proteome</keyword>
<proteinExistence type="predicted"/>
<organism evidence="1 2">
    <name type="scientific">Trichinella nelsoni</name>
    <dbReference type="NCBI Taxonomy" id="6336"/>
    <lineage>
        <taxon>Eukaryota</taxon>
        <taxon>Metazoa</taxon>
        <taxon>Ecdysozoa</taxon>
        <taxon>Nematoda</taxon>
        <taxon>Enoplea</taxon>
        <taxon>Dorylaimia</taxon>
        <taxon>Trichinellida</taxon>
        <taxon>Trichinellidae</taxon>
        <taxon>Trichinella</taxon>
    </lineage>
</organism>
<name>A0A0V0S054_9BILA</name>
<sequence length="130" mass="14758">MYHALGENATKSKLKSLLFSFLTCRLYLLDRKLQQNRYGVILRLFVRAMIIKGMITNAVLMITAPWGSTLSAISVDFSILLPLAKGPPPHLGMITVPIVVKKAWLFSFRFFVDVFFIRICNVLTPEVLQI</sequence>
<reference evidence="1 2" key="1">
    <citation type="submission" date="2015-01" db="EMBL/GenBank/DDBJ databases">
        <title>Evolution of Trichinella species and genotypes.</title>
        <authorList>
            <person name="Korhonen P.K."/>
            <person name="Edoardo P."/>
            <person name="Giuseppe L.R."/>
            <person name="Gasser R.B."/>
        </authorList>
    </citation>
    <scope>NUCLEOTIDE SEQUENCE [LARGE SCALE GENOMIC DNA]</scope>
    <source>
        <strain evidence="1">ISS37</strain>
    </source>
</reference>
<dbReference type="AlphaFoldDB" id="A0A0V0S054"/>
<gene>
    <name evidence="1" type="ORF">T07_328</name>
</gene>
<dbReference type="Proteomes" id="UP000054630">
    <property type="component" value="Unassembled WGS sequence"/>
</dbReference>
<comment type="caution">
    <text evidence="1">The sequence shown here is derived from an EMBL/GenBank/DDBJ whole genome shotgun (WGS) entry which is preliminary data.</text>
</comment>
<dbReference type="EMBL" id="JYDL01000052">
    <property type="protein sequence ID" value="KRX20141.1"/>
    <property type="molecule type" value="Genomic_DNA"/>
</dbReference>
<protein>
    <submittedName>
        <fullName evidence="1">Uncharacterized protein</fullName>
    </submittedName>
</protein>
<accession>A0A0V0S054</accession>
<evidence type="ECO:0000313" key="2">
    <source>
        <dbReference type="Proteomes" id="UP000054630"/>
    </source>
</evidence>